<dbReference type="Pfam" id="PF12430">
    <property type="entry name" value="ABA_GPCR"/>
    <property type="match status" value="1"/>
</dbReference>
<evidence type="ECO:0000256" key="4">
    <source>
        <dbReference type="ARBA" id="ARBA00023136"/>
    </source>
</evidence>
<dbReference type="Pfam" id="PF12537">
    <property type="entry name" value="GPHR_N"/>
    <property type="match status" value="1"/>
</dbReference>
<comment type="subcellular location">
    <subcellularLocation>
        <location evidence="1">Membrane</location>
        <topology evidence="1">Multi-pass membrane protein</topology>
    </subcellularLocation>
</comment>
<organism evidence="8 9">
    <name type="scientific">Rhizopus stolonifer</name>
    <name type="common">Rhizopus nigricans</name>
    <dbReference type="NCBI Taxonomy" id="4846"/>
    <lineage>
        <taxon>Eukaryota</taxon>
        <taxon>Fungi</taxon>
        <taxon>Fungi incertae sedis</taxon>
        <taxon>Mucoromycota</taxon>
        <taxon>Mucoromycotina</taxon>
        <taxon>Mucoromycetes</taxon>
        <taxon>Mucorales</taxon>
        <taxon>Mucorineae</taxon>
        <taxon>Rhizopodaceae</taxon>
        <taxon>Rhizopus</taxon>
    </lineage>
</organism>
<evidence type="ECO:0000313" key="9">
    <source>
        <dbReference type="Proteomes" id="UP000253551"/>
    </source>
</evidence>
<keyword evidence="4 5" id="KW-0472">Membrane</keyword>
<evidence type="ECO:0000256" key="5">
    <source>
        <dbReference type="SAM" id="Phobius"/>
    </source>
</evidence>
<proteinExistence type="predicted"/>
<feature type="transmembrane region" description="Helical" evidence="5">
    <location>
        <begin position="288"/>
        <end position="311"/>
    </location>
</feature>
<keyword evidence="9" id="KW-1185">Reference proteome</keyword>
<dbReference type="PANTHER" id="PTHR15948:SF0">
    <property type="entry name" value="GOLGI PH REGULATOR A-RELATED"/>
    <property type="match status" value="1"/>
</dbReference>
<dbReference type="InterPro" id="IPR022535">
    <property type="entry name" value="Golgi_pH-regulator_cons_dom"/>
</dbReference>
<gene>
    <name evidence="8" type="ORF">CU098_011446</name>
</gene>
<feature type="transmembrane region" description="Helical" evidence="5">
    <location>
        <begin position="250"/>
        <end position="267"/>
    </location>
</feature>
<evidence type="ECO:0000313" key="8">
    <source>
        <dbReference type="EMBL" id="RCI04539.1"/>
    </source>
</evidence>
<feature type="transmembrane region" description="Helical" evidence="5">
    <location>
        <begin position="23"/>
        <end position="39"/>
    </location>
</feature>
<dbReference type="AlphaFoldDB" id="A0A367KQS3"/>
<dbReference type="GO" id="GO:0016020">
    <property type="term" value="C:membrane"/>
    <property type="evidence" value="ECO:0007669"/>
    <property type="project" value="UniProtKB-SubCell"/>
</dbReference>
<comment type="caution">
    <text evidence="8">The sequence shown here is derived from an EMBL/GenBank/DDBJ whole genome shotgun (WGS) entry which is preliminary data.</text>
</comment>
<evidence type="ECO:0000259" key="6">
    <source>
        <dbReference type="Pfam" id="PF12430"/>
    </source>
</evidence>
<keyword evidence="3 5" id="KW-1133">Transmembrane helix</keyword>
<feature type="transmembrane region" description="Helical" evidence="5">
    <location>
        <begin position="331"/>
        <end position="353"/>
    </location>
</feature>
<reference evidence="8 9" key="1">
    <citation type="journal article" date="2018" name="G3 (Bethesda)">
        <title>Phylogenetic and Phylogenomic Definition of Rhizopus Species.</title>
        <authorList>
            <person name="Gryganskyi A.P."/>
            <person name="Golan J."/>
            <person name="Dolatabadi S."/>
            <person name="Mondo S."/>
            <person name="Robb S."/>
            <person name="Idnurm A."/>
            <person name="Muszewska A."/>
            <person name="Steczkiewicz K."/>
            <person name="Masonjones S."/>
            <person name="Liao H.L."/>
            <person name="Gajdeczka M.T."/>
            <person name="Anike F."/>
            <person name="Vuek A."/>
            <person name="Anishchenko I.M."/>
            <person name="Voigt K."/>
            <person name="de Hoog G.S."/>
            <person name="Smith M.E."/>
            <person name="Heitman J."/>
            <person name="Vilgalys R."/>
            <person name="Stajich J.E."/>
        </authorList>
    </citation>
    <scope>NUCLEOTIDE SEQUENCE [LARGE SCALE GENOMIC DNA]</scope>
    <source>
        <strain evidence="8 9">LSU 92-RS-03</strain>
    </source>
</reference>
<evidence type="ECO:0000259" key="7">
    <source>
        <dbReference type="Pfam" id="PF12537"/>
    </source>
</evidence>
<evidence type="ECO:0000256" key="2">
    <source>
        <dbReference type="ARBA" id="ARBA00022692"/>
    </source>
</evidence>
<protein>
    <recommendedName>
        <fullName evidence="10">Golgi pH regulator</fullName>
    </recommendedName>
</protein>
<dbReference type="InterPro" id="IPR025969">
    <property type="entry name" value="ABA_GPCR_dom"/>
</dbReference>
<dbReference type="PANTHER" id="PTHR15948">
    <property type="entry name" value="G-PROTEIN COUPLED RECEPTOR 89-RELATED"/>
    <property type="match status" value="1"/>
</dbReference>
<keyword evidence="2 5" id="KW-0812">Transmembrane</keyword>
<name>A0A367KQS3_RHIST</name>
<feature type="transmembrane region" description="Helical" evidence="5">
    <location>
        <begin position="198"/>
        <end position="215"/>
    </location>
</feature>
<evidence type="ECO:0000256" key="1">
    <source>
        <dbReference type="ARBA" id="ARBA00004141"/>
    </source>
</evidence>
<accession>A0A367KQS3</accession>
<feature type="transmembrane region" description="Helical" evidence="5">
    <location>
        <begin position="59"/>
        <end position="78"/>
    </location>
</feature>
<evidence type="ECO:0008006" key="10">
    <source>
        <dbReference type="Google" id="ProtNLM"/>
    </source>
</evidence>
<dbReference type="OrthoDB" id="264392at2759"/>
<dbReference type="STRING" id="4846.A0A367KQS3"/>
<dbReference type="InterPro" id="IPR015672">
    <property type="entry name" value="GPHR/GTG"/>
</dbReference>
<evidence type="ECO:0000256" key="3">
    <source>
        <dbReference type="ARBA" id="ARBA00022989"/>
    </source>
</evidence>
<dbReference type="EMBL" id="PJQM01000652">
    <property type="protein sequence ID" value="RCI04539.1"/>
    <property type="molecule type" value="Genomic_DNA"/>
</dbReference>
<feature type="domain" description="Abscisic acid G-protein coupled receptor-like" evidence="6">
    <location>
        <begin position="183"/>
        <end position="354"/>
    </location>
</feature>
<dbReference type="Proteomes" id="UP000253551">
    <property type="component" value="Unassembled WGS sequence"/>
</dbReference>
<feature type="domain" description="Golgi pH regulator conserved" evidence="7">
    <location>
        <begin position="55"/>
        <end position="113"/>
    </location>
</feature>
<sequence>MILIPWFQTYTFLSFSRGWRNKYSAYTSTLTTCIYLYLLNQLGVSASIDNPSLVELGVIRMSMIGVTVISILSGFGMANTPFMAWYQRHVTEKDYRAAERAYTQTNKMVQDKKVTLDKMKQQQDSTENKSSSGYVSRFVSSIFAQDQEAVLLETEIEQLEGLTTNMKSDLEELERGRTRSLYATTWKGKTWRLINKGLAIYCVYRFIVTVVNVVLQRQQGTSDPITRALSIIISDFDSFNIDPGFWSQQLSFWFAGIIVFSSVRSFLKLVTKVLDIFMLQVTFSTPNVLMLTAQVMGMYFLSSVLMIQMNLPPEYRYLLSSSIQSVESDLFKYWSDTISVVSCVISYCTIYVLHQTQNATKMARDFTEMELLTAENGFAT</sequence>